<evidence type="ECO:0000313" key="4">
    <source>
        <dbReference type="Proteomes" id="UP000195787"/>
    </source>
</evidence>
<evidence type="ECO:0000256" key="1">
    <source>
        <dbReference type="ARBA" id="ARBA00006525"/>
    </source>
</evidence>
<dbReference type="PANTHER" id="PTHR43022:SF1">
    <property type="entry name" value="PROTEIN SMF"/>
    <property type="match status" value="1"/>
</dbReference>
<dbReference type="InterPro" id="IPR057666">
    <property type="entry name" value="DrpA_SLOG"/>
</dbReference>
<dbReference type="GeneID" id="303172611"/>
<evidence type="ECO:0000259" key="2">
    <source>
        <dbReference type="Pfam" id="PF02481"/>
    </source>
</evidence>
<sequence>MTARSSGVRGIFSDSEAVDLASPLSGPHARLDPHRAQEVAARACWTSVVEPGDAFGGVVRDVLGAVESLELLVRGADRAEWLQRLGSEDQQVVEGLQDALSRWTPRVQPAAFRRVMQQGARWQQRLILPDDEHWPSQLDDLGMNTPAALWVRGDPAKVGSLASSVALVGSRAATAYGTEVTAELAERASGAGIAVVSGGAFGIDAAAHRVVLAAGGETVCVLAGGLDRFYPSAHQQLIERIEDKGAVVAEVPSGVPPARWRFLARNRVIAALVPATIVVEAGRRSGAINTAGHAAALGRQLGAVPGPVTSGTSTGCHRLLREYSAEVIEGGDDLVRLVHGEQAEDAVLDVVGAEEVRILDALSIRQARSSSEVAQLAGLSHDQVLGGLGLLELAGSVRSRPDGFVKTRGTSA</sequence>
<dbReference type="RefSeq" id="WP_086991495.1">
    <property type="nucleotide sequence ID" value="NZ_FUHU01000026.1"/>
</dbReference>
<reference evidence="3 4" key="1">
    <citation type="submission" date="2017-02" db="EMBL/GenBank/DDBJ databases">
        <authorList>
            <person name="Peterson S.W."/>
        </authorList>
    </citation>
    <scope>NUCLEOTIDE SEQUENCE [LARGE SCALE GENOMIC DNA]</scope>
    <source>
        <strain evidence="3 4">LMG 22410</strain>
    </source>
</reference>
<dbReference type="SUPFAM" id="SSF102405">
    <property type="entry name" value="MCP/YpsA-like"/>
    <property type="match status" value="1"/>
</dbReference>
<organism evidence="3 4">
    <name type="scientific">Agrococcus casei LMG 22410</name>
    <dbReference type="NCBI Taxonomy" id="1255656"/>
    <lineage>
        <taxon>Bacteria</taxon>
        <taxon>Bacillati</taxon>
        <taxon>Actinomycetota</taxon>
        <taxon>Actinomycetes</taxon>
        <taxon>Micrococcales</taxon>
        <taxon>Microbacteriaceae</taxon>
        <taxon>Agrococcus</taxon>
    </lineage>
</organism>
<evidence type="ECO:0000313" key="3">
    <source>
        <dbReference type="EMBL" id="SJM56919.1"/>
    </source>
</evidence>
<keyword evidence="4" id="KW-1185">Reference proteome</keyword>
<dbReference type="OrthoDB" id="9785707at2"/>
<name>A0A1R4FM09_9MICO</name>
<protein>
    <submittedName>
        <fullName evidence="3">Rossmann fold nucleotide-binding protein Smf possibly involved in DNA uptake</fullName>
    </submittedName>
</protein>
<comment type="similarity">
    <text evidence="1">Belongs to the DprA/Smf family.</text>
</comment>
<dbReference type="EMBL" id="FUHU01000026">
    <property type="protein sequence ID" value="SJM56919.1"/>
    <property type="molecule type" value="Genomic_DNA"/>
</dbReference>
<accession>A0A1R4FM09</accession>
<gene>
    <name evidence="3" type="ORF">CZ674_05225</name>
</gene>
<dbReference type="PANTHER" id="PTHR43022">
    <property type="entry name" value="PROTEIN SMF"/>
    <property type="match status" value="1"/>
</dbReference>
<dbReference type="AlphaFoldDB" id="A0A1R4FM09"/>
<dbReference type="GO" id="GO:0009294">
    <property type="term" value="P:DNA-mediated transformation"/>
    <property type="evidence" value="ECO:0007669"/>
    <property type="project" value="InterPro"/>
</dbReference>
<proteinExistence type="inferred from homology"/>
<dbReference type="Pfam" id="PF02481">
    <property type="entry name" value="DNA_processg_A"/>
    <property type="match status" value="1"/>
</dbReference>
<dbReference type="Proteomes" id="UP000195787">
    <property type="component" value="Unassembled WGS sequence"/>
</dbReference>
<feature type="domain" description="Smf/DprA SLOG" evidence="2">
    <location>
        <begin position="126"/>
        <end position="337"/>
    </location>
</feature>
<dbReference type="NCBIfam" id="TIGR00732">
    <property type="entry name" value="dprA"/>
    <property type="match status" value="1"/>
</dbReference>
<dbReference type="InterPro" id="IPR003488">
    <property type="entry name" value="DprA"/>
</dbReference>
<dbReference type="Gene3D" id="3.40.50.450">
    <property type="match status" value="1"/>
</dbReference>